<evidence type="ECO:0000256" key="3">
    <source>
        <dbReference type="ARBA" id="ARBA00038050"/>
    </source>
</evidence>
<evidence type="ECO:0000313" key="8">
    <source>
        <dbReference type="Ensembl" id="ENSPTEP00000001285.1"/>
    </source>
</evidence>
<evidence type="ECO:0000313" key="9">
    <source>
        <dbReference type="Proteomes" id="UP000694416"/>
    </source>
</evidence>
<evidence type="ECO:0000256" key="4">
    <source>
        <dbReference type="ARBA" id="ARBA00048707"/>
    </source>
</evidence>
<dbReference type="SUPFAM" id="SSF102462">
    <property type="entry name" value="Peptidyl-tRNA hydrolase II"/>
    <property type="match status" value="1"/>
</dbReference>
<dbReference type="NCBIfam" id="TIGR00283">
    <property type="entry name" value="arch_pth2"/>
    <property type="match status" value="1"/>
</dbReference>
<keyword evidence="2" id="KW-0378">Hydrolase</keyword>
<accession>A0A8C9GHJ5</accession>
<keyword evidence="7" id="KW-0812">Transmembrane</keyword>
<dbReference type="FunFam" id="3.40.1490.10:FF:000001">
    <property type="entry name" value="Peptidyl-tRNA hydrolase 2"/>
    <property type="match status" value="1"/>
</dbReference>
<dbReference type="GO" id="GO:0004045">
    <property type="term" value="F:peptidyl-tRNA hydrolase activity"/>
    <property type="evidence" value="ECO:0007669"/>
    <property type="project" value="UniProtKB-EC"/>
</dbReference>
<proteinExistence type="inferred from homology"/>
<evidence type="ECO:0000256" key="7">
    <source>
        <dbReference type="SAM" id="Phobius"/>
    </source>
</evidence>
<evidence type="ECO:0000256" key="1">
    <source>
        <dbReference type="ARBA" id="ARBA00013260"/>
    </source>
</evidence>
<dbReference type="PANTHER" id="PTHR12649">
    <property type="entry name" value="PEPTIDYL-TRNA HYDROLASE 2"/>
    <property type="match status" value="1"/>
</dbReference>
<reference evidence="8" key="1">
    <citation type="submission" date="2025-08" db="UniProtKB">
        <authorList>
            <consortium name="Ensembl"/>
        </authorList>
    </citation>
    <scope>IDENTIFICATION</scope>
</reference>
<dbReference type="GO" id="GO:0005829">
    <property type="term" value="C:cytosol"/>
    <property type="evidence" value="ECO:0007669"/>
    <property type="project" value="TreeGrafter"/>
</dbReference>
<name>A0A8C9GHJ5_9PRIM</name>
<dbReference type="CDD" id="cd02430">
    <property type="entry name" value="PTH2"/>
    <property type="match status" value="1"/>
</dbReference>
<comment type="catalytic activity">
    <reaction evidence="4">
        <text>an N-acyl-L-alpha-aminoacyl-tRNA + H2O = an N-acyl-L-amino acid + a tRNA + H(+)</text>
        <dbReference type="Rhea" id="RHEA:54448"/>
        <dbReference type="Rhea" id="RHEA-COMP:10123"/>
        <dbReference type="Rhea" id="RHEA-COMP:13883"/>
        <dbReference type="ChEBI" id="CHEBI:15377"/>
        <dbReference type="ChEBI" id="CHEBI:15378"/>
        <dbReference type="ChEBI" id="CHEBI:59874"/>
        <dbReference type="ChEBI" id="CHEBI:78442"/>
        <dbReference type="ChEBI" id="CHEBI:138191"/>
        <dbReference type="EC" id="3.1.1.29"/>
    </reaction>
</comment>
<evidence type="ECO:0000256" key="5">
    <source>
        <dbReference type="ARBA" id="ARBA00059027"/>
    </source>
</evidence>
<dbReference type="InterPro" id="IPR002833">
    <property type="entry name" value="PTH2"/>
</dbReference>
<organism evidence="8 9">
    <name type="scientific">Piliocolobus tephrosceles</name>
    <name type="common">Ugandan red Colobus</name>
    <dbReference type="NCBI Taxonomy" id="591936"/>
    <lineage>
        <taxon>Eukaryota</taxon>
        <taxon>Metazoa</taxon>
        <taxon>Chordata</taxon>
        <taxon>Craniata</taxon>
        <taxon>Vertebrata</taxon>
        <taxon>Euteleostomi</taxon>
        <taxon>Mammalia</taxon>
        <taxon>Eutheria</taxon>
        <taxon>Euarchontoglires</taxon>
        <taxon>Primates</taxon>
        <taxon>Haplorrhini</taxon>
        <taxon>Catarrhini</taxon>
        <taxon>Cercopithecidae</taxon>
        <taxon>Colobinae</taxon>
        <taxon>Piliocolobus</taxon>
    </lineage>
</organism>
<evidence type="ECO:0000256" key="2">
    <source>
        <dbReference type="ARBA" id="ARBA00022801"/>
    </source>
</evidence>
<keyword evidence="9" id="KW-1185">Reference proteome</keyword>
<protein>
    <recommendedName>
        <fullName evidence="6">Peptidyl-tRNA hydrolase 2, mitochondrial</fullName>
        <ecNumber evidence="1">3.1.1.29</ecNumber>
    </recommendedName>
</protein>
<evidence type="ECO:0000256" key="6">
    <source>
        <dbReference type="ARBA" id="ARBA00067311"/>
    </source>
</evidence>
<dbReference type="NCBIfam" id="NF003314">
    <property type="entry name" value="PRK04322.1"/>
    <property type="match status" value="1"/>
</dbReference>
<sequence>MNSTNINNNNLLSSLKHDRHGLTILFIVFILGFILGLLFKHFNTIKQNASTIKAVVLNFDTVYKSDCKMVFCVRTDLKMNKGKICSQCCHACLSVYEKVLKRNTRIKNDPNRKNNLTFFDMWKKTGQKKVVLKVSSLEEMYEIEEMAKKENLITSIIADAGRTQIEPNTETVIAIEPVPDEIANKITGHLKLL</sequence>
<dbReference type="InterPro" id="IPR023476">
    <property type="entry name" value="Pep_tRNA_hydro_II_dom_sf"/>
</dbReference>
<comment type="similarity">
    <text evidence="3">Belongs to the PTH2 family.</text>
</comment>
<dbReference type="AlphaFoldDB" id="A0A8C9GHJ5"/>
<dbReference type="EC" id="3.1.1.29" evidence="1"/>
<keyword evidence="7" id="KW-1133">Transmembrane helix</keyword>
<feature type="transmembrane region" description="Helical" evidence="7">
    <location>
        <begin position="20"/>
        <end position="39"/>
    </location>
</feature>
<reference evidence="8" key="2">
    <citation type="submission" date="2025-09" db="UniProtKB">
        <authorList>
            <consortium name="Ensembl"/>
        </authorList>
    </citation>
    <scope>IDENTIFICATION</scope>
</reference>
<dbReference type="Pfam" id="PF01981">
    <property type="entry name" value="PTH2"/>
    <property type="match status" value="1"/>
</dbReference>
<dbReference type="PANTHER" id="PTHR12649:SF11">
    <property type="entry name" value="PEPTIDYL-TRNA HYDROLASE 2, MITOCHONDRIAL"/>
    <property type="match status" value="1"/>
</dbReference>
<dbReference type="Gene3D" id="3.40.1490.10">
    <property type="entry name" value="Bit1"/>
    <property type="match status" value="1"/>
</dbReference>
<dbReference type="Ensembl" id="ENSPTET00000001874.1">
    <property type="protein sequence ID" value="ENSPTEP00000001285.1"/>
    <property type="gene ID" value="ENSPTEG00000001403.1"/>
</dbReference>
<comment type="function">
    <text evidence="5">Peptidyl-tRNA hydrolase which releases tRNAs from the ribosome during protein synthesis. Promotes caspase-independent apoptosis by regulating the function of two transcriptional regulators, AES and TLE1.</text>
</comment>
<dbReference type="Proteomes" id="UP000694416">
    <property type="component" value="Unplaced"/>
</dbReference>
<keyword evidence="7" id="KW-0472">Membrane</keyword>